<dbReference type="Pfam" id="PF00239">
    <property type="entry name" value="Resolvase"/>
    <property type="match status" value="1"/>
</dbReference>
<dbReference type="InterPro" id="IPR006119">
    <property type="entry name" value="Resolv_N"/>
</dbReference>
<accession>A0AB74QJM9</accession>
<evidence type="ECO:0000313" key="4">
    <source>
        <dbReference type="Proteomes" id="UP000411588"/>
    </source>
</evidence>
<evidence type="ECO:0000259" key="2">
    <source>
        <dbReference type="PROSITE" id="PS51736"/>
    </source>
</evidence>
<evidence type="ECO:0000313" key="3">
    <source>
        <dbReference type="EMBL" id="VFD36713.1"/>
    </source>
</evidence>
<feature type="domain" description="Resolvase/invertase-type recombinase catalytic" evidence="2">
    <location>
        <begin position="1"/>
        <end position="136"/>
    </location>
</feature>
<dbReference type="PANTHER" id="PTHR30461:SF26">
    <property type="entry name" value="RESOLVASE HOMOLOG YNEB"/>
    <property type="match status" value="1"/>
</dbReference>
<dbReference type="PANTHER" id="PTHR30461">
    <property type="entry name" value="DNA-INVERTASE FROM LAMBDOID PROPHAGE"/>
    <property type="match status" value="1"/>
</dbReference>
<dbReference type="Gene3D" id="3.40.50.1390">
    <property type="entry name" value="Resolvase, N-terminal catalytic domain"/>
    <property type="match status" value="1"/>
</dbReference>
<comment type="similarity">
    <text evidence="1">Belongs to the site-specific recombinase resolvase family.</text>
</comment>
<protein>
    <submittedName>
        <fullName evidence="3">Transposon Tn21 resolvase</fullName>
    </submittedName>
</protein>
<dbReference type="EMBL" id="CAADAN010000031">
    <property type="protein sequence ID" value="VFD36713.1"/>
    <property type="molecule type" value="Genomic_DNA"/>
</dbReference>
<dbReference type="SUPFAM" id="SSF53041">
    <property type="entry name" value="Resolvase-like"/>
    <property type="match status" value="1"/>
</dbReference>
<dbReference type="Proteomes" id="UP000411588">
    <property type="component" value="Unassembled WGS sequence"/>
</dbReference>
<proteinExistence type="inferred from homology"/>
<name>A0AB74QJM9_CLODI</name>
<dbReference type="InterPro" id="IPR050639">
    <property type="entry name" value="SSR_resolvase"/>
</dbReference>
<dbReference type="RefSeq" id="WP_009894454.1">
    <property type="nucleotide sequence ID" value="NZ_BIOU01000072.1"/>
</dbReference>
<dbReference type="CDD" id="cd03768">
    <property type="entry name" value="SR_ResInv"/>
    <property type="match status" value="1"/>
</dbReference>
<gene>
    <name evidence="3" type="primary">tnpR_4</name>
    <name evidence="3" type="ORF">SAMEA1402399_04130</name>
</gene>
<dbReference type="AlphaFoldDB" id="A0AB74QJM9"/>
<dbReference type="SMART" id="SM00857">
    <property type="entry name" value="Resolvase"/>
    <property type="match status" value="1"/>
</dbReference>
<dbReference type="GO" id="GO:0003677">
    <property type="term" value="F:DNA binding"/>
    <property type="evidence" value="ECO:0007669"/>
    <property type="project" value="InterPro"/>
</dbReference>
<dbReference type="PROSITE" id="PS51736">
    <property type="entry name" value="RECOMBINASES_3"/>
    <property type="match status" value="1"/>
</dbReference>
<comment type="caution">
    <text evidence="3">The sequence shown here is derived from an EMBL/GenBank/DDBJ whole genome shotgun (WGS) entry which is preliminary data.</text>
</comment>
<sequence length="215" mass="24953">MIIGYERVSTRKQDNSRQERVLENEGIKFDKIYRDKVTGATKEREALNRMLLEVNEGDTVYCESISRLGRNLKDLIDIIDTLVQKGVRVKILKEGIDTGNNTYKLLLGIFGAVAEMERETIQERTQQKIDQLKEDKKNTGEINTKSGKWFGRQKVTKELLETNKEFIKYYNKILDGSLKKNEVAKILNVGRTTLYEWIKVYEGGEIKRSNRAKKN</sequence>
<organism evidence="3 4">
    <name type="scientific">Clostridioides difficile</name>
    <name type="common">Peptoclostridium difficile</name>
    <dbReference type="NCBI Taxonomy" id="1496"/>
    <lineage>
        <taxon>Bacteria</taxon>
        <taxon>Bacillati</taxon>
        <taxon>Bacillota</taxon>
        <taxon>Clostridia</taxon>
        <taxon>Peptostreptococcales</taxon>
        <taxon>Peptostreptococcaceae</taxon>
        <taxon>Clostridioides</taxon>
    </lineage>
</organism>
<dbReference type="InterPro" id="IPR036162">
    <property type="entry name" value="Resolvase-like_N_sf"/>
</dbReference>
<dbReference type="GO" id="GO:0000150">
    <property type="term" value="F:DNA strand exchange activity"/>
    <property type="evidence" value="ECO:0007669"/>
    <property type="project" value="InterPro"/>
</dbReference>
<evidence type="ECO:0000256" key="1">
    <source>
        <dbReference type="ARBA" id="ARBA00009913"/>
    </source>
</evidence>
<reference evidence="3 4" key="1">
    <citation type="submission" date="2019-02" db="EMBL/GenBank/DDBJ databases">
        <authorList>
            <consortium name="Pathogen Informatics"/>
        </authorList>
    </citation>
    <scope>NUCLEOTIDE SEQUENCE [LARGE SCALE GENOMIC DNA]</scope>
    <source>
        <strain evidence="4">clo34</strain>
    </source>
</reference>